<gene>
    <name evidence="15" type="ORF">BACOVA_00530</name>
</gene>
<comment type="catalytic activity">
    <reaction evidence="1">
        <text>ATP + protein L-histidine = ADP + protein N-phospho-L-histidine.</text>
        <dbReference type="EC" id="2.7.13.3"/>
    </reaction>
</comment>
<keyword evidence="7" id="KW-0547">Nucleotide-binding</keyword>
<dbReference type="InterPro" id="IPR004358">
    <property type="entry name" value="Sig_transdc_His_kin-like_C"/>
</dbReference>
<comment type="caution">
    <text evidence="15">The sequence shown here is derived from an EMBL/GenBank/DDBJ whole genome shotgun (WGS) entry which is preliminary data.</text>
</comment>
<keyword evidence="5" id="KW-0808">Transferase</keyword>
<protein>
    <recommendedName>
        <fullName evidence="3">histidine kinase</fullName>
        <ecNumber evidence="3">2.7.13.3</ecNumber>
    </recommendedName>
</protein>
<evidence type="ECO:0000313" key="16">
    <source>
        <dbReference type="Proteomes" id="UP000005475"/>
    </source>
</evidence>
<dbReference type="EMBL" id="AAXF02000034">
    <property type="protein sequence ID" value="EDO13766.1"/>
    <property type="molecule type" value="Genomic_DNA"/>
</dbReference>
<dbReference type="Pfam" id="PF00512">
    <property type="entry name" value="HisKA"/>
    <property type="match status" value="1"/>
</dbReference>
<evidence type="ECO:0000256" key="3">
    <source>
        <dbReference type="ARBA" id="ARBA00012438"/>
    </source>
</evidence>
<dbReference type="InterPro" id="IPR003594">
    <property type="entry name" value="HATPase_dom"/>
</dbReference>
<dbReference type="SMART" id="SM00388">
    <property type="entry name" value="HisKA"/>
    <property type="match status" value="1"/>
</dbReference>
<dbReference type="CDD" id="cd00082">
    <property type="entry name" value="HisKA"/>
    <property type="match status" value="1"/>
</dbReference>
<feature type="transmembrane region" description="Helical" evidence="13">
    <location>
        <begin position="399"/>
        <end position="421"/>
    </location>
</feature>
<name>A0AAN3AC36_BACO1</name>
<dbReference type="GO" id="GO:0016020">
    <property type="term" value="C:membrane"/>
    <property type="evidence" value="ECO:0007669"/>
    <property type="project" value="UniProtKB-SubCell"/>
</dbReference>
<feature type="domain" description="Histidine kinase" evidence="14">
    <location>
        <begin position="457"/>
        <end position="671"/>
    </location>
</feature>
<dbReference type="PANTHER" id="PTHR43711:SF31">
    <property type="entry name" value="HISTIDINE KINASE"/>
    <property type="match status" value="1"/>
</dbReference>
<dbReference type="GO" id="GO:0000155">
    <property type="term" value="F:phosphorelay sensor kinase activity"/>
    <property type="evidence" value="ECO:0007669"/>
    <property type="project" value="InterPro"/>
</dbReference>
<comment type="subcellular location">
    <subcellularLocation>
        <location evidence="2">Membrane</location>
    </subcellularLocation>
</comment>
<organism evidence="15 16">
    <name type="scientific">Bacteroides ovatus (strain ATCC 8483 / DSM 1896 / JCM 5824 / BCRC 10623 / CCUG 4943 / NCTC 11153)</name>
    <dbReference type="NCBI Taxonomy" id="411476"/>
    <lineage>
        <taxon>Bacteria</taxon>
        <taxon>Pseudomonadati</taxon>
        <taxon>Bacteroidota</taxon>
        <taxon>Bacteroidia</taxon>
        <taxon>Bacteroidales</taxon>
        <taxon>Bacteroidaceae</taxon>
        <taxon>Bacteroides</taxon>
    </lineage>
</organism>
<dbReference type="PANTHER" id="PTHR43711">
    <property type="entry name" value="TWO-COMPONENT HISTIDINE KINASE"/>
    <property type="match status" value="1"/>
</dbReference>
<evidence type="ECO:0000256" key="4">
    <source>
        <dbReference type="ARBA" id="ARBA00022553"/>
    </source>
</evidence>
<dbReference type="PROSITE" id="PS50109">
    <property type="entry name" value="HIS_KIN"/>
    <property type="match status" value="1"/>
</dbReference>
<evidence type="ECO:0000313" key="15">
    <source>
        <dbReference type="EMBL" id="EDO13766.1"/>
    </source>
</evidence>
<proteinExistence type="predicted"/>
<keyword evidence="12 13" id="KW-0472">Membrane</keyword>
<keyword evidence="8 15" id="KW-0418">Kinase</keyword>
<evidence type="ECO:0000256" key="10">
    <source>
        <dbReference type="ARBA" id="ARBA00022989"/>
    </source>
</evidence>
<dbReference type="SMART" id="SM00387">
    <property type="entry name" value="HATPase_c"/>
    <property type="match status" value="1"/>
</dbReference>
<evidence type="ECO:0000256" key="12">
    <source>
        <dbReference type="ARBA" id="ARBA00023136"/>
    </source>
</evidence>
<evidence type="ECO:0000256" key="5">
    <source>
        <dbReference type="ARBA" id="ARBA00022679"/>
    </source>
</evidence>
<dbReference type="InterPro" id="IPR036890">
    <property type="entry name" value="HATPase_C_sf"/>
</dbReference>
<dbReference type="EC" id="2.7.13.3" evidence="3"/>
<evidence type="ECO:0000256" key="11">
    <source>
        <dbReference type="ARBA" id="ARBA00023012"/>
    </source>
</evidence>
<evidence type="ECO:0000256" key="2">
    <source>
        <dbReference type="ARBA" id="ARBA00004370"/>
    </source>
</evidence>
<dbReference type="Gene3D" id="1.10.287.130">
    <property type="match status" value="1"/>
</dbReference>
<dbReference type="Pfam" id="PF02518">
    <property type="entry name" value="HATPase_c"/>
    <property type="match status" value="1"/>
</dbReference>
<dbReference type="InterPro" id="IPR003661">
    <property type="entry name" value="HisK_dim/P_dom"/>
</dbReference>
<dbReference type="InterPro" id="IPR036097">
    <property type="entry name" value="HisK_dim/P_sf"/>
</dbReference>
<accession>A0AAN3AC36</accession>
<dbReference type="InterPro" id="IPR050736">
    <property type="entry name" value="Sensor_HK_Regulatory"/>
</dbReference>
<dbReference type="GO" id="GO:0005524">
    <property type="term" value="F:ATP binding"/>
    <property type="evidence" value="ECO:0007669"/>
    <property type="project" value="UniProtKB-KW"/>
</dbReference>
<keyword evidence="6 13" id="KW-0812">Transmembrane</keyword>
<dbReference type="PRINTS" id="PR00344">
    <property type="entry name" value="BCTRLSENSOR"/>
</dbReference>
<dbReference type="Gene3D" id="3.30.565.10">
    <property type="entry name" value="Histidine kinase-like ATPase, C-terminal domain"/>
    <property type="match status" value="1"/>
</dbReference>
<reference evidence="16" key="2">
    <citation type="submission" date="2007-04" db="EMBL/GenBank/DDBJ databases">
        <title>Draft genome sequence of Bacteroides ovatus (ATCC 8483).</title>
        <authorList>
            <person name="Sudarsanam P."/>
            <person name="Ley R."/>
            <person name="Guruge J."/>
            <person name="Turnbaugh P.J."/>
            <person name="Mahowald M."/>
            <person name="Liep D."/>
            <person name="Gordon J."/>
        </authorList>
    </citation>
    <scope>NUCLEOTIDE SEQUENCE [LARGE SCALE GENOMIC DNA]</scope>
    <source>
        <strain evidence="16">ATCC 8483 / DSM 1896 / JCM 5824 / BCRC 10623 / CCUG 4943 / NCTC 11153</strain>
    </source>
</reference>
<dbReference type="FunFam" id="1.10.287.130:FF:000004">
    <property type="entry name" value="Ethylene receptor 1"/>
    <property type="match status" value="1"/>
</dbReference>
<keyword evidence="9" id="KW-0067">ATP-binding</keyword>
<reference evidence="15 16" key="1">
    <citation type="submission" date="2007-03" db="EMBL/GenBank/DDBJ databases">
        <authorList>
            <person name="Fulton L."/>
            <person name="Clifton S."/>
            <person name="Fulton B."/>
            <person name="Xu J."/>
            <person name="Minx P."/>
            <person name="Pepin K.H."/>
            <person name="Johnson M."/>
            <person name="Thiruvilangam P."/>
            <person name="Bhonagiri V."/>
            <person name="Nash W.E."/>
            <person name="Mardis E.R."/>
            <person name="Wilson R.K."/>
        </authorList>
    </citation>
    <scope>NUCLEOTIDE SEQUENCE [LARGE SCALE GENOMIC DNA]</scope>
    <source>
        <strain evidence="16">ATCC 8483 / DSM 1896 / JCM 5824 / BCRC 10623 / CCUG 4943 / NCTC 11153</strain>
    </source>
</reference>
<keyword evidence="10 13" id="KW-1133">Transmembrane helix</keyword>
<sequence length="674" mass="76768">MSDKNTYKSAKPDKFYYICNSINELTHQNCIIMLGRLGYLFICFLWLLQSTEVLAVSKDKKPILIICSYNPAAHQTSVTISDYMDEYSKLGGQRDIVIENMNCKSFSEAPLWSAMMTQILAKYQGEKHPAQIILLGQEAWAAYLSQRDEMQVKVPVMCSLASSNVVILPKDTVENLDCWMPESVDIFEDHLDIPELESGFINQYNIEGNISMIQAFYPKTKHIAFISDNTYGGVTMQALVRKEMKKFPDLDLILMDGRRHSIYTIVEELRQLPENTVILVGTWRVDMNEGYFMRNATYAMMEATPTIPAFTPSSVSLGYWAIGGVLPDYRKVGGEMAMESIRMDQHPEDTGKHLSIIGSKAVLDSRKVKEWGLHPSVLPFKVQLVNQPVSFYQQYTYQIWSACALFVILVLGLCISLFYYFRTKRLKDELLKSEKDLRVAKDRAEESNRLKSAFLANMSHEIRTPLNSIVGFSDVLAMGGSTEDEQQSYYKIIKTNSDLLLRLINDILDLSRLEANRVTLTWEECDVVQLCSQVVASVSFSRQSSDNQFLFSTSFETFRMVTDVQRMQQVIINLLSNADKFTKRGKITLDFSVNEEKQMAIFSVTDTGCGIPKEKQGLVFERFEKLNEYAQGTGLGLSICKLIVHKWKGSIWIDPDYTGGARFVFSHPLNIEKE</sequence>
<keyword evidence="4" id="KW-0597">Phosphoprotein</keyword>
<evidence type="ECO:0000256" key="1">
    <source>
        <dbReference type="ARBA" id="ARBA00000085"/>
    </source>
</evidence>
<evidence type="ECO:0000256" key="7">
    <source>
        <dbReference type="ARBA" id="ARBA00022741"/>
    </source>
</evidence>
<dbReference type="AlphaFoldDB" id="A0AAN3AC36"/>
<evidence type="ECO:0000256" key="13">
    <source>
        <dbReference type="SAM" id="Phobius"/>
    </source>
</evidence>
<dbReference type="SUPFAM" id="SSF55874">
    <property type="entry name" value="ATPase domain of HSP90 chaperone/DNA topoisomerase II/histidine kinase"/>
    <property type="match status" value="1"/>
</dbReference>
<evidence type="ECO:0000256" key="8">
    <source>
        <dbReference type="ARBA" id="ARBA00022777"/>
    </source>
</evidence>
<dbReference type="InterPro" id="IPR005467">
    <property type="entry name" value="His_kinase_dom"/>
</dbReference>
<evidence type="ECO:0000256" key="6">
    <source>
        <dbReference type="ARBA" id="ARBA00022692"/>
    </source>
</evidence>
<dbReference type="Proteomes" id="UP000005475">
    <property type="component" value="Unassembled WGS sequence"/>
</dbReference>
<evidence type="ECO:0000259" key="14">
    <source>
        <dbReference type="PROSITE" id="PS50109"/>
    </source>
</evidence>
<evidence type="ECO:0000256" key="9">
    <source>
        <dbReference type="ARBA" id="ARBA00022840"/>
    </source>
</evidence>
<keyword evidence="11" id="KW-0902">Two-component regulatory system</keyword>
<dbReference type="SUPFAM" id="SSF47384">
    <property type="entry name" value="Homodimeric domain of signal transducing histidine kinase"/>
    <property type="match status" value="1"/>
</dbReference>